<feature type="domain" description="Mediator complex subunit Med16 N-terminal" evidence="10">
    <location>
        <begin position="129"/>
        <end position="423"/>
    </location>
</feature>
<dbReference type="InterPro" id="IPR048338">
    <property type="entry name" value="Mediator_Med16"/>
</dbReference>
<organism evidence="11 12">
    <name type="scientific">Parascedosporium putredinis</name>
    <dbReference type="NCBI Taxonomy" id="1442378"/>
    <lineage>
        <taxon>Eukaryota</taxon>
        <taxon>Fungi</taxon>
        <taxon>Dikarya</taxon>
        <taxon>Ascomycota</taxon>
        <taxon>Pezizomycotina</taxon>
        <taxon>Sordariomycetes</taxon>
        <taxon>Hypocreomycetidae</taxon>
        <taxon>Microascales</taxon>
        <taxon>Microascaceae</taxon>
        <taxon>Parascedosporium</taxon>
    </lineage>
</organism>
<comment type="function">
    <text evidence="9">Component of the Mediator complex, a coactivator involved in the regulated transcription of nearly all RNA polymerase II-dependent genes. Mediator functions as a bridge to convey information from gene-specific regulatory proteins to the basal RNA polymerase II transcription machinery. Mediator is recruited to promoters by direct interactions with regulatory proteins and serves as a scaffold for the assembly of a functional preinitiation complex with RNA polymerase II and the general transcription factors.</text>
</comment>
<dbReference type="Proteomes" id="UP000838763">
    <property type="component" value="Unassembled WGS sequence"/>
</dbReference>
<evidence type="ECO:0000256" key="8">
    <source>
        <dbReference type="ARBA" id="ARBA00032015"/>
    </source>
</evidence>
<evidence type="ECO:0000256" key="9">
    <source>
        <dbReference type="RuleBase" id="RU364149"/>
    </source>
</evidence>
<comment type="subcellular location">
    <subcellularLocation>
        <location evidence="1 9">Nucleus</location>
    </subcellularLocation>
</comment>
<evidence type="ECO:0000256" key="2">
    <source>
        <dbReference type="ARBA" id="ARBA00006543"/>
    </source>
</evidence>
<keyword evidence="7 9" id="KW-0539">Nucleus</keyword>
<dbReference type="InterPro" id="IPR021665">
    <property type="entry name" value="Mediator_Med16_N"/>
</dbReference>
<reference evidence="11" key="1">
    <citation type="submission" date="2022-11" db="EMBL/GenBank/DDBJ databases">
        <authorList>
            <person name="Scott C."/>
            <person name="Bruce N."/>
        </authorList>
    </citation>
    <scope>NUCLEOTIDE SEQUENCE</scope>
</reference>
<name>A0A9P1H5A3_9PEZI</name>
<evidence type="ECO:0000313" key="11">
    <source>
        <dbReference type="EMBL" id="CAI4216272.1"/>
    </source>
</evidence>
<evidence type="ECO:0000256" key="4">
    <source>
        <dbReference type="ARBA" id="ARBA00023015"/>
    </source>
</evidence>
<comment type="similarity">
    <text evidence="2 9">Belongs to the Mediator complex subunit 16 family.</text>
</comment>
<dbReference type="PANTHER" id="PTHR13224:SF6">
    <property type="entry name" value="MEDIATOR OF RNA POLYMERASE II TRANSCRIPTION SUBUNIT 16"/>
    <property type="match status" value="1"/>
</dbReference>
<dbReference type="Pfam" id="PF11635">
    <property type="entry name" value="Med16_N"/>
    <property type="match status" value="1"/>
</dbReference>
<evidence type="ECO:0000313" key="12">
    <source>
        <dbReference type="Proteomes" id="UP000838763"/>
    </source>
</evidence>
<evidence type="ECO:0000259" key="10">
    <source>
        <dbReference type="Pfam" id="PF11635"/>
    </source>
</evidence>
<dbReference type="GO" id="GO:0045893">
    <property type="term" value="P:positive regulation of DNA-templated transcription"/>
    <property type="evidence" value="ECO:0007669"/>
    <property type="project" value="TreeGrafter"/>
</dbReference>
<dbReference type="AlphaFoldDB" id="A0A9P1H5A3"/>
<keyword evidence="5 9" id="KW-0010">Activator</keyword>
<dbReference type="EMBL" id="CALLCH030000015">
    <property type="protein sequence ID" value="CAI4216272.1"/>
    <property type="molecule type" value="Genomic_DNA"/>
</dbReference>
<protein>
    <recommendedName>
        <fullName evidence="3 9">Mediator of RNA polymerase II transcription subunit 16</fullName>
    </recommendedName>
    <alternativeName>
        <fullName evidence="8 9">Mediator complex subunit 16</fullName>
    </alternativeName>
</protein>
<dbReference type="OrthoDB" id="4139168at2759"/>
<proteinExistence type="inferred from homology"/>
<evidence type="ECO:0000256" key="1">
    <source>
        <dbReference type="ARBA" id="ARBA00004123"/>
    </source>
</evidence>
<comment type="subunit">
    <text evidence="9">Component of the Mediator complex.</text>
</comment>
<evidence type="ECO:0000256" key="5">
    <source>
        <dbReference type="ARBA" id="ARBA00023159"/>
    </source>
</evidence>
<sequence length="913" mass="100343">MAMDVTTEASNGMPFLENSLPSVLPDSFAEGTVAWSKSGTIASITPDGLYVEFRFLRCNPDDGSWQLGEPTRCDLLSGSDTVPLVHLAWSPTAVPELAVLDGVGRLSLLAFPHALNKAHLSRKWDADLVDDLNAVVGCHWLNLMPPSRQFNVLHGPAVKDNNKYRYETSFIHSFGPYHPNATKSSLLCVTTNGQLKLFYSQNTGRIEELPMDIERIGSTDDMITHASICTDKNFLYLALATASRQLKLVKVTLQWGQAASDKPGVVNPLHPTLVERHLASTSWHQYGPNDSPFDSAMTQISHIEALPSTLENDGQAWSPPLILTVRSYLPSPDSPYQEVASIIDRWQVLVDQPQTVHPAFASLGGQRQTPTSDVQPATRLQKGEPLTFNKVIVGLQVLQFGKVLGISFSDGTLEYRDRLTLNEIYHEPNVERIGNPHQVAADGALKWKHLQFSEEDIGNSTQDPQYSPVIAALTVATGAAIYYMSTFDDILAVARPFADKKRFNYDFANDVLSMLKVTVDYSEESHHDNLVRNTHLQMCLSILANLGFHGQYHPRTFGSKFSTLALNARNIVILVTIASNAPSHLKDRLSPLDEPEVIEALAGCAKWSIDLISWLADSLFSLLDDPKFTALVKDPAKFSAVTAYLQEKNDVALHLLLCSSTRGLLVAVCRRLQHLDALGNRVIGFWETQALQQGQPDAKVPNFALHRAYQRMQQITSSSLVKAQEFEKLLAQLGSDIRSTYSTVLTAMISKAVGQPPPQAGAAISKHLDTAIKQAQAQCELGMLLGGPIHPMFRKALGQFFASHLAGFKVTVDPARLFFHDYSLLEIAADSPESFAKKRAGAVYIDMFRKVEISPGQADQHPNGNDGGASGRSNGPVWSGLWRRCVSVFWGIELATQGIIATIDRSPPLLQAC</sequence>
<comment type="caution">
    <text evidence="11">The sequence shown here is derived from an EMBL/GenBank/DDBJ whole genome shotgun (WGS) entry which is preliminary data.</text>
</comment>
<evidence type="ECO:0000256" key="6">
    <source>
        <dbReference type="ARBA" id="ARBA00023163"/>
    </source>
</evidence>
<keyword evidence="6 9" id="KW-0804">Transcription</keyword>
<evidence type="ECO:0000256" key="3">
    <source>
        <dbReference type="ARBA" id="ARBA00019614"/>
    </source>
</evidence>
<dbReference type="GO" id="GO:0016592">
    <property type="term" value="C:mediator complex"/>
    <property type="evidence" value="ECO:0007669"/>
    <property type="project" value="InterPro"/>
</dbReference>
<gene>
    <name evidence="9" type="primary">MED16</name>
    <name evidence="11" type="ORF">PPNO1_LOCUS5930</name>
</gene>
<evidence type="ECO:0000256" key="7">
    <source>
        <dbReference type="ARBA" id="ARBA00023242"/>
    </source>
</evidence>
<accession>A0A9P1H5A3</accession>
<keyword evidence="12" id="KW-1185">Reference proteome</keyword>
<dbReference type="PANTHER" id="PTHR13224">
    <property type="entry name" value="THYROID HORMONE RECEPTOR-ASSOCIATED PROTEIN-RELATED"/>
    <property type="match status" value="1"/>
</dbReference>
<keyword evidence="4 9" id="KW-0805">Transcription regulation</keyword>